<keyword evidence="1" id="KW-0812">Transmembrane</keyword>
<keyword evidence="3" id="KW-1185">Reference proteome</keyword>
<dbReference type="EMBL" id="CP073355">
    <property type="protein sequence ID" value="URA10296.1"/>
    <property type="molecule type" value="Genomic_DNA"/>
</dbReference>
<dbReference type="KEGG" id="taqu:KDW03_00380"/>
<evidence type="ECO:0000313" key="2">
    <source>
        <dbReference type="EMBL" id="URA10296.1"/>
    </source>
</evidence>
<dbReference type="AlphaFoldDB" id="A0AAX3BDI8"/>
<reference evidence="2" key="2">
    <citation type="submission" date="2022-06" db="EMBL/GenBank/DDBJ databases">
        <title>Thermospira aquatica gen. nov., sp. nov.</title>
        <authorList>
            <person name="Ben Ali Gam Z."/>
            <person name="Labat M."/>
        </authorList>
    </citation>
    <scope>NUCLEOTIDE SEQUENCE</scope>
    <source>
        <strain evidence="2">F1F22</strain>
    </source>
</reference>
<accession>A0AAX3BDI8</accession>
<evidence type="ECO:0000313" key="3">
    <source>
        <dbReference type="Proteomes" id="UP001056539"/>
    </source>
</evidence>
<sequence length="283" mass="31989">MESLEVFLRVGQILSSILSFLLLTPWGWGILGFWGLIVLVKQGISGDGKWRWNVFVLNLSEKMGSLLISLPQIVIALVFLFAIAFFDRDIRLFVENLRLAREKTVLAQTLKNLRFEGKILEITVAQHPSGYELVLSYFTHSPWQQRPLLKHQERIVVGEQRVYVDFGVCNFDYTVVGEGGAYNLAFPYRLYTARQSPERGYSLFSGEKGILWHFAIPEEELLGMEGRDFFSMGQKIVASITNASLAKKLGIRTFYGQALALDLVPGKRYEFVTTGTGGVKLLP</sequence>
<reference evidence="2" key="1">
    <citation type="submission" date="2021-04" db="EMBL/GenBank/DDBJ databases">
        <authorList>
            <person name="Postec A."/>
        </authorList>
    </citation>
    <scope>NUCLEOTIDE SEQUENCE</scope>
    <source>
        <strain evidence="2">F1F22</strain>
    </source>
</reference>
<name>A0AAX3BDI8_9SPIR</name>
<dbReference type="Proteomes" id="UP001056539">
    <property type="component" value="Chromosome"/>
</dbReference>
<dbReference type="RefSeq" id="WP_271435428.1">
    <property type="nucleotide sequence ID" value="NZ_CP073355.1"/>
</dbReference>
<feature type="transmembrane region" description="Helical" evidence="1">
    <location>
        <begin position="64"/>
        <end position="86"/>
    </location>
</feature>
<proteinExistence type="predicted"/>
<evidence type="ECO:0000256" key="1">
    <source>
        <dbReference type="SAM" id="Phobius"/>
    </source>
</evidence>
<feature type="transmembrane region" description="Helical" evidence="1">
    <location>
        <begin position="20"/>
        <end position="44"/>
    </location>
</feature>
<gene>
    <name evidence="2" type="ORF">KDW03_00380</name>
</gene>
<protein>
    <submittedName>
        <fullName evidence="2">Uncharacterized protein</fullName>
    </submittedName>
</protein>
<keyword evidence="1" id="KW-1133">Transmembrane helix</keyword>
<keyword evidence="1" id="KW-0472">Membrane</keyword>
<organism evidence="2 3">
    <name type="scientific">Thermospira aquatica</name>
    <dbReference type="NCBI Taxonomy" id="2828656"/>
    <lineage>
        <taxon>Bacteria</taxon>
        <taxon>Pseudomonadati</taxon>
        <taxon>Spirochaetota</taxon>
        <taxon>Spirochaetia</taxon>
        <taxon>Brevinematales</taxon>
        <taxon>Thermospiraceae</taxon>
        <taxon>Thermospira</taxon>
    </lineage>
</organism>